<comment type="caution">
    <text evidence="1">The sequence shown here is derived from an EMBL/GenBank/DDBJ whole genome shotgun (WGS) entry which is preliminary data.</text>
</comment>
<dbReference type="Proteomes" id="UP001264980">
    <property type="component" value="Unassembled WGS sequence"/>
</dbReference>
<gene>
    <name evidence="1" type="ORF">J2W84_004568</name>
</gene>
<evidence type="ECO:0000313" key="2">
    <source>
        <dbReference type="Proteomes" id="UP001264980"/>
    </source>
</evidence>
<reference evidence="1 2" key="1">
    <citation type="submission" date="2023-07" db="EMBL/GenBank/DDBJ databases">
        <title>Sorghum-associated microbial communities from plants grown in Nebraska, USA.</title>
        <authorList>
            <person name="Schachtman D."/>
        </authorList>
    </citation>
    <scope>NUCLEOTIDE SEQUENCE [LARGE SCALE GENOMIC DNA]</scope>
    <source>
        <strain evidence="1 2">BE57</strain>
    </source>
</reference>
<evidence type="ECO:0000313" key="1">
    <source>
        <dbReference type="EMBL" id="MDR6807514.1"/>
    </source>
</evidence>
<evidence type="ECO:0008006" key="3">
    <source>
        <dbReference type="Google" id="ProtNLM"/>
    </source>
</evidence>
<keyword evidence="2" id="KW-1185">Reference proteome</keyword>
<name>A0ABU1R262_9BACT</name>
<accession>A0ABU1R262</accession>
<sequence>MNTINPKRLVLLEKYGFFRFFDRDDLSIAEFANSECTTLEWWGLDLELVIKELGLLLAEWSSIVSFRSRLLAEHTDSQQIALAVFSERISGITFFGKYDPDFDRTELREVLYYVIYGKPWLHSNVCLFDYWIESCQRALTKLEGEQARHYLVQLRVLESKFHPIDGYSKYPRMGLQFWQRAIDLASYKSAESQGQPTTVEHLVPRGPRKKPLGDIYDYLKDLNVEKFKEQLYQRGILSSSYHFIPRKNTFHKLTHILALPYILQHHKVIDSSFFECTQLERVDIYAASFSVEFGRNQLSGLAITDFMVQLEKKNRNDVAWDFYNEVTASVEASRINI</sequence>
<protein>
    <recommendedName>
        <fullName evidence="3">DUF1524 domain-containing protein</fullName>
    </recommendedName>
</protein>
<organism evidence="1 2">
    <name type="scientific">Dyadobacter fermentans</name>
    <dbReference type="NCBI Taxonomy" id="94254"/>
    <lineage>
        <taxon>Bacteria</taxon>
        <taxon>Pseudomonadati</taxon>
        <taxon>Bacteroidota</taxon>
        <taxon>Cytophagia</taxon>
        <taxon>Cytophagales</taxon>
        <taxon>Spirosomataceae</taxon>
        <taxon>Dyadobacter</taxon>
    </lineage>
</organism>
<proteinExistence type="predicted"/>
<dbReference type="EMBL" id="JAVDTI010000005">
    <property type="protein sequence ID" value="MDR6807514.1"/>
    <property type="molecule type" value="Genomic_DNA"/>
</dbReference>
<dbReference type="RefSeq" id="WP_309987971.1">
    <property type="nucleotide sequence ID" value="NZ_JAVDTI010000005.1"/>
</dbReference>